<dbReference type="OrthoDB" id="3366327at2759"/>
<keyword evidence="1" id="KW-1133">Transmembrane helix</keyword>
<dbReference type="InterPro" id="IPR007720">
    <property type="entry name" value="PigQ/GPI1"/>
</dbReference>
<dbReference type="EMBL" id="KZ454996">
    <property type="protein sequence ID" value="PKI82353.1"/>
    <property type="molecule type" value="Genomic_DNA"/>
</dbReference>
<protein>
    <submittedName>
        <fullName evidence="3">Gpi1p</fullName>
    </submittedName>
</protein>
<dbReference type="GO" id="GO:0006506">
    <property type="term" value="P:GPI anchor biosynthetic process"/>
    <property type="evidence" value="ECO:0007669"/>
    <property type="project" value="InterPro"/>
</dbReference>
<evidence type="ECO:0000256" key="1">
    <source>
        <dbReference type="SAM" id="Phobius"/>
    </source>
</evidence>
<name>A0A2N1J719_9BASI</name>
<dbReference type="PANTHER" id="PTHR21329">
    <property type="entry name" value="PHOSPHATIDYLINOSITOL N-ACETYLGLUCOSAMINYLTRANSFERASE SUBUNIT Q-RELATED"/>
    <property type="match status" value="1"/>
</dbReference>
<organism evidence="3 4">
    <name type="scientific">Malassezia vespertilionis</name>
    <dbReference type="NCBI Taxonomy" id="2020962"/>
    <lineage>
        <taxon>Eukaryota</taxon>
        <taxon>Fungi</taxon>
        <taxon>Dikarya</taxon>
        <taxon>Basidiomycota</taxon>
        <taxon>Ustilaginomycotina</taxon>
        <taxon>Malasseziomycetes</taxon>
        <taxon>Malasseziales</taxon>
        <taxon>Malasseziaceae</taxon>
        <taxon>Malassezia</taxon>
    </lineage>
</organism>
<evidence type="ECO:0000313" key="4">
    <source>
        <dbReference type="Proteomes" id="UP000232875"/>
    </source>
</evidence>
<dbReference type="Proteomes" id="UP000232875">
    <property type="component" value="Unassembled WGS sequence"/>
</dbReference>
<dbReference type="PANTHER" id="PTHR21329:SF3">
    <property type="entry name" value="PHOSPHATIDYLINOSITOL N-ACETYLGLUCOSAMINYLTRANSFERASE SUBUNIT Q"/>
    <property type="match status" value="1"/>
</dbReference>
<reference evidence="3 4" key="1">
    <citation type="submission" date="2017-10" db="EMBL/GenBank/DDBJ databases">
        <title>A novel species of cold-tolerant Malassezia isolated from bats.</title>
        <authorList>
            <person name="Lorch J.M."/>
            <person name="Palmer J.M."/>
            <person name="Vanderwolf K.J."/>
            <person name="Schmidt K.Z."/>
            <person name="Verant M.L."/>
            <person name="Weller T.J."/>
            <person name="Blehert D.S."/>
        </authorList>
    </citation>
    <scope>NUCLEOTIDE SEQUENCE [LARGE SCALE GENOMIC DNA]</scope>
    <source>
        <strain evidence="3 4">NWHC:44797-103</strain>
    </source>
</reference>
<evidence type="ECO:0000313" key="3">
    <source>
        <dbReference type="EMBL" id="PKI82353.1"/>
    </source>
</evidence>
<feature type="transmembrane region" description="Helical" evidence="1">
    <location>
        <begin position="407"/>
        <end position="430"/>
    </location>
</feature>
<feature type="signal peptide" evidence="2">
    <location>
        <begin position="1"/>
        <end position="21"/>
    </location>
</feature>
<keyword evidence="1" id="KW-0812">Transmembrane</keyword>
<feature type="chain" id="PRO_5014962135" evidence="2">
    <location>
        <begin position="22"/>
        <end position="604"/>
    </location>
</feature>
<keyword evidence="4" id="KW-1185">Reference proteome</keyword>
<feature type="transmembrane region" description="Helical" evidence="1">
    <location>
        <begin position="307"/>
        <end position="326"/>
    </location>
</feature>
<feature type="transmembrane region" description="Helical" evidence="1">
    <location>
        <begin position="476"/>
        <end position="497"/>
    </location>
</feature>
<feature type="transmembrane region" description="Helical" evidence="1">
    <location>
        <begin position="264"/>
        <end position="287"/>
    </location>
</feature>
<dbReference type="GO" id="GO:0016020">
    <property type="term" value="C:membrane"/>
    <property type="evidence" value="ECO:0007669"/>
    <property type="project" value="InterPro"/>
</dbReference>
<sequence>MPDPRFVVAAVLVLVLWKSTAEVKWADDHAAYMMSHPVLGTALRLPEYKPEPRATSPEPRACMCKPVQDQGVVYGWCISNVPHELIFVAAGLSPGRHVRSLHGAQSAAPIGTWSTQSLPHAEAPKAHSFHAVLAKEHAFAPQLNWIHAGQFAPNCHVAILLFPRPNAAKLQWLPCNDVPSQAPTKLEQFIAMDPKRGAEMATPKAMQPGAGFCAAVRYINMSSYAWTQHAHSYVWIGTAPSAPHIALLHRAALYGRIRFRIQSVLAWLAYWQLYASVLSAIAAGNVANIEQLVPAAARAAARAWNMLGLYVLDMAAGYIASAALCTNMASVQAYIASLLALIAAPQLRQVFDWLAHWPLGIKLNTELAMFIRDTMVSVCETHTRYILAPFQARTTTFLHLSAWVSRYLGLSVMLAMWLDILWALTAHIFVMHTVLRHVYHFCTRSAGALFDMFQGKKRNALHGGRLDEAQYEVDQLCLGTILFTMVVFLFPTVLLFYMTSALIQLFSLLLHGGIATWIGVQSALPLYELVVRLCNPMYLPATFVFRPRKAHTHFFASVYQLECVPVSLFAILAPLLQACSPYFALPRLCSAVLRGDPWPSLDCK</sequence>
<evidence type="ECO:0000256" key="2">
    <source>
        <dbReference type="SAM" id="SignalP"/>
    </source>
</evidence>
<dbReference type="Pfam" id="PF05024">
    <property type="entry name" value="Gpi1"/>
    <property type="match status" value="1"/>
</dbReference>
<dbReference type="AlphaFoldDB" id="A0A2N1J719"/>
<gene>
    <name evidence="3" type="primary">GPI1</name>
    <name evidence="3" type="ORF">MVES_003739</name>
</gene>
<proteinExistence type="predicted"/>
<dbReference type="GO" id="GO:0005783">
    <property type="term" value="C:endoplasmic reticulum"/>
    <property type="evidence" value="ECO:0007669"/>
    <property type="project" value="TreeGrafter"/>
</dbReference>
<keyword evidence="2" id="KW-0732">Signal</keyword>
<feature type="transmembrane region" description="Helical" evidence="1">
    <location>
        <begin position="503"/>
        <end position="527"/>
    </location>
</feature>
<keyword evidence="1" id="KW-0472">Membrane</keyword>
<accession>A0A2N1J719</accession>
<dbReference type="STRING" id="2020962.A0A2N1J719"/>